<evidence type="ECO:0000256" key="6">
    <source>
        <dbReference type="ARBA" id="ARBA00022989"/>
    </source>
</evidence>
<dbReference type="RefSeq" id="WP_104711694.1">
    <property type="nucleotide sequence ID" value="NZ_PTRA01000001.1"/>
</dbReference>
<dbReference type="PANTHER" id="PTHR43702:SF12">
    <property type="entry name" value="N-ACETYL GLUCOSAMINE TRANSPORTER NAGP"/>
    <property type="match status" value="1"/>
</dbReference>
<keyword evidence="4" id="KW-1003">Cell membrane</keyword>
<comment type="subcellular location">
    <subcellularLocation>
        <location evidence="2">Cell inner membrane</location>
        <topology evidence="2">Multi-pass membrane protein</topology>
    </subcellularLocation>
</comment>
<dbReference type="OrthoDB" id="9795150at2"/>
<evidence type="ECO:0000256" key="2">
    <source>
        <dbReference type="ARBA" id="ARBA00004429"/>
    </source>
</evidence>
<feature type="transmembrane region" description="Helical" evidence="8">
    <location>
        <begin position="50"/>
        <end position="71"/>
    </location>
</feature>
<evidence type="ECO:0000256" key="7">
    <source>
        <dbReference type="ARBA" id="ARBA00023136"/>
    </source>
</evidence>
<dbReference type="PROSITE" id="PS50850">
    <property type="entry name" value="MFS"/>
    <property type="match status" value="1"/>
</dbReference>
<comment type="similarity">
    <text evidence="3">Belongs to the major facilitator superfamily. FHS transporter (TC 2.A.1.7) family.</text>
</comment>
<evidence type="ECO:0000313" key="10">
    <source>
        <dbReference type="EMBL" id="PQA59871.1"/>
    </source>
</evidence>
<dbReference type="InterPro" id="IPR050375">
    <property type="entry name" value="MFS_TsgA-like"/>
</dbReference>
<evidence type="ECO:0000256" key="5">
    <source>
        <dbReference type="ARBA" id="ARBA00022692"/>
    </source>
</evidence>
<evidence type="ECO:0000256" key="1">
    <source>
        <dbReference type="ARBA" id="ARBA00003321"/>
    </source>
</evidence>
<dbReference type="EMBL" id="PTRA01000001">
    <property type="protein sequence ID" value="PQA59871.1"/>
    <property type="molecule type" value="Genomic_DNA"/>
</dbReference>
<feature type="transmembrane region" description="Helical" evidence="8">
    <location>
        <begin position="269"/>
        <end position="288"/>
    </location>
</feature>
<dbReference type="InterPro" id="IPR036259">
    <property type="entry name" value="MFS_trans_sf"/>
</dbReference>
<comment type="function">
    <text evidence="1">Intake of glucose and galactose.</text>
</comment>
<feature type="transmembrane region" description="Helical" evidence="8">
    <location>
        <begin position="78"/>
        <end position="95"/>
    </location>
</feature>
<feature type="transmembrane region" description="Helical" evidence="8">
    <location>
        <begin position="180"/>
        <end position="199"/>
    </location>
</feature>
<dbReference type="InterPro" id="IPR020846">
    <property type="entry name" value="MFS_dom"/>
</dbReference>
<keyword evidence="6 8" id="KW-1133">Transmembrane helix</keyword>
<dbReference type="GO" id="GO:0055056">
    <property type="term" value="F:D-glucose transmembrane transporter activity"/>
    <property type="evidence" value="ECO:0007669"/>
    <property type="project" value="InterPro"/>
</dbReference>
<feature type="transmembrane region" description="Helical" evidence="8">
    <location>
        <begin position="382"/>
        <end position="400"/>
    </location>
</feature>
<comment type="caution">
    <text evidence="10">The sequence shown here is derived from an EMBL/GenBank/DDBJ whole genome shotgun (WGS) entry which is preliminary data.</text>
</comment>
<feature type="transmembrane region" description="Helical" evidence="8">
    <location>
        <begin position="150"/>
        <end position="174"/>
    </location>
</feature>
<dbReference type="AlphaFoldDB" id="A0A2S7IQ87"/>
<keyword evidence="7 8" id="KW-0472">Membrane</keyword>
<name>A0A2S7IQ87_9BACT</name>
<dbReference type="GO" id="GO:0005886">
    <property type="term" value="C:plasma membrane"/>
    <property type="evidence" value="ECO:0007669"/>
    <property type="project" value="UniProtKB-SubCell"/>
</dbReference>
<evidence type="ECO:0000313" key="11">
    <source>
        <dbReference type="Proteomes" id="UP000239590"/>
    </source>
</evidence>
<dbReference type="Pfam" id="PF07690">
    <property type="entry name" value="MFS_1"/>
    <property type="match status" value="1"/>
</dbReference>
<proteinExistence type="inferred from homology"/>
<dbReference type="Gene3D" id="1.20.1250.20">
    <property type="entry name" value="MFS general substrate transporter like domains"/>
    <property type="match status" value="2"/>
</dbReference>
<feature type="transmembrane region" description="Helical" evidence="8">
    <location>
        <begin position="300"/>
        <end position="329"/>
    </location>
</feature>
<dbReference type="Proteomes" id="UP000239590">
    <property type="component" value="Unassembled WGS sequence"/>
</dbReference>
<feature type="transmembrane region" description="Helical" evidence="8">
    <location>
        <begin position="231"/>
        <end position="249"/>
    </location>
</feature>
<dbReference type="InterPro" id="IPR011701">
    <property type="entry name" value="MFS"/>
</dbReference>
<evidence type="ECO:0000256" key="4">
    <source>
        <dbReference type="ARBA" id="ARBA00022475"/>
    </source>
</evidence>
<accession>A0A2S7IQ87</accession>
<protein>
    <submittedName>
        <fullName evidence="10">Glucose/galactose MFS transporter</fullName>
    </submittedName>
</protein>
<evidence type="ECO:0000256" key="8">
    <source>
        <dbReference type="SAM" id="Phobius"/>
    </source>
</evidence>
<feature type="transmembrane region" description="Helical" evidence="8">
    <location>
        <begin position="12"/>
        <end position="38"/>
    </location>
</feature>
<dbReference type="NCBIfam" id="TIGR01272">
    <property type="entry name" value="gluP"/>
    <property type="match status" value="1"/>
</dbReference>
<sequence length="407" mass="43874">MAQPGKPQSYLVPLLIIGVLFFIFGFVTWVNSVLIVFFKEAFQLSTFSSNLVAFAFFISYALMAIPSSWVLKKTGFKNGMSFGLITMAVGTLIFVPAAKSVSYPLFLVGLFLIGIGLTVLQTASNPYVTILGPRESAAQRISFMGVANKLAGISSQLIFGSILLSSAGTVSAAASLEKVVTPYMILTAVLIVLAIWIRFSNLPEVSEEDDEVDTTQAVTTTRTSVWQFPNLVLGVLALFCYVGAEVISGDTIINYGKSIGFSNDEAKYFTAYTLYGMLAGYILGIILIPKFLSQQLAMRIGAILGLVLSVGAIFTTGFTSVLCIALIGFANAPIWPAVWPLALNKLGKFTKFASALLIMGITGGAILPLLHGYLTDTVSPQLAYGMLIPLYAYILYYALIGHKRQSW</sequence>
<evidence type="ECO:0000259" key="9">
    <source>
        <dbReference type="PROSITE" id="PS50850"/>
    </source>
</evidence>
<dbReference type="SUPFAM" id="SSF103473">
    <property type="entry name" value="MFS general substrate transporter"/>
    <property type="match status" value="1"/>
</dbReference>
<evidence type="ECO:0000256" key="3">
    <source>
        <dbReference type="ARBA" id="ARBA00009120"/>
    </source>
</evidence>
<feature type="transmembrane region" description="Helical" evidence="8">
    <location>
        <begin position="101"/>
        <end position="120"/>
    </location>
</feature>
<keyword evidence="5 8" id="KW-0812">Transmembrane</keyword>
<keyword evidence="11" id="KW-1185">Reference proteome</keyword>
<reference evidence="11" key="1">
    <citation type="submission" date="2018-02" db="EMBL/GenBank/DDBJ databases">
        <title>Genome sequencing of Solimonas sp. HR-BB.</title>
        <authorList>
            <person name="Lee Y."/>
            <person name="Jeon C.O."/>
        </authorList>
    </citation>
    <scope>NUCLEOTIDE SEQUENCE [LARGE SCALE GENOMIC DNA]</scope>
    <source>
        <strain evidence="11">HR-U</strain>
    </source>
</reference>
<dbReference type="InterPro" id="IPR005964">
    <property type="entry name" value="Glc/Gal_transptr_bac"/>
</dbReference>
<feature type="domain" description="Major facilitator superfamily (MFS) profile" evidence="9">
    <location>
        <begin position="13"/>
        <end position="404"/>
    </location>
</feature>
<dbReference type="PANTHER" id="PTHR43702">
    <property type="entry name" value="L-FUCOSE-PROTON SYMPORTER"/>
    <property type="match status" value="1"/>
</dbReference>
<gene>
    <name evidence="10" type="ORF">C5O19_09675</name>
</gene>
<dbReference type="GO" id="GO:0005354">
    <property type="term" value="F:galactose transmembrane transporter activity"/>
    <property type="evidence" value="ECO:0007669"/>
    <property type="project" value="InterPro"/>
</dbReference>
<dbReference type="CDD" id="cd17394">
    <property type="entry name" value="MFS_FucP_like"/>
    <property type="match status" value="1"/>
</dbReference>
<organism evidence="10 11">
    <name type="scientific">Siphonobacter curvatus</name>
    <dbReference type="NCBI Taxonomy" id="2094562"/>
    <lineage>
        <taxon>Bacteria</taxon>
        <taxon>Pseudomonadati</taxon>
        <taxon>Bacteroidota</taxon>
        <taxon>Cytophagia</taxon>
        <taxon>Cytophagales</taxon>
        <taxon>Cytophagaceae</taxon>
        <taxon>Siphonobacter</taxon>
    </lineage>
</organism>
<dbReference type="GO" id="GO:1904659">
    <property type="term" value="P:D-glucose transmembrane transport"/>
    <property type="evidence" value="ECO:0007669"/>
    <property type="project" value="InterPro"/>
</dbReference>
<feature type="transmembrane region" description="Helical" evidence="8">
    <location>
        <begin position="349"/>
        <end position="370"/>
    </location>
</feature>